<name>A0AA86N9C6_9EUKA</name>
<comment type="caution">
    <text evidence="1">The sequence shown here is derived from an EMBL/GenBank/DDBJ whole genome shotgun (WGS) entry which is preliminary data.</text>
</comment>
<sequence>MKQTRFTQAMIETVAEINKARPSSGEEAYMAFNGINYRYNLWLCVGDHYGCIPQEAHDYFHNIWSKQFCDDHLLFADDIKAAVLEKAAGDQGLKVLQKEVLQRVLDLHPDKHFHKLSLSQHIGQQLKAAAREQKAEEKRKETQKNKALEVTADEIARFLRDVSRE</sequence>
<evidence type="ECO:0000313" key="1">
    <source>
        <dbReference type="EMBL" id="CAI9915225.1"/>
    </source>
</evidence>
<dbReference type="AlphaFoldDB" id="A0AA86N9C6"/>
<gene>
    <name evidence="1" type="ORF">HINF_LOCUS2870</name>
    <name evidence="2" type="ORF">HINF_LOCUS68760</name>
</gene>
<dbReference type="Proteomes" id="UP001642409">
    <property type="component" value="Unassembled WGS sequence"/>
</dbReference>
<evidence type="ECO:0000313" key="3">
    <source>
        <dbReference type="Proteomes" id="UP001642409"/>
    </source>
</evidence>
<keyword evidence="3" id="KW-1185">Reference proteome</keyword>
<dbReference type="EMBL" id="CATOUU010000066">
    <property type="protein sequence ID" value="CAI9915225.1"/>
    <property type="molecule type" value="Genomic_DNA"/>
</dbReference>
<reference evidence="1" key="1">
    <citation type="submission" date="2023-06" db="EMBL/GenBank/DDBJ databases">
        <authorList>
            <person name="Kurt Z."/>
        </authorList>
    </citation>
    <scope>NUCLEOTIDE SEQUENCE</scope>
</reference>
<protein>
    <submittedName>
        <fullName evidence="1">Uncharacterized protein</fullName>
    </submittedName>
</protein>
<evidence type="ECO:0000313" key="2">
    <source>
        <dbReference type="EMBL" id="CAL6097125.1"/>
    </source>
</evidence>
<organism evidence="1">
    <name type="scientific">Hexamita inflata</name>
    <dbReference type="NCBI Taxonomy" id="28002"/>
    <lineage>
        <taxon>Eukaryota</taxon>
        <taxon>Metamonada</taxon>
        <taxon>Diplomonadida</taxon>
        <taxon>Hexamitidae</taxon>
        <taxon>Hexamitinae</taxon>
        <taxon>Hexamita</taxon>
    </lineage>
</organism>
<proteinExistence type="predicted"/>
<reference evidence="2 3" key="2">
    <citation type="submission" date="2024-07" db="EMBL/GenBank/DDBJ databases">
        <authorList>
            <person name="Akdeniz Z."/>
        </authorList>
    </citation>
    <scope>NUCLEOTIDE SEQUENCE [LARGE SCALE GENOMIC DNA]</scope>
</reference>
<accession>A0AA86N9C6</accession>
<dbReference type="EMBL" id="CAXDID020000491">
    <property type="protein sequence ID" value="CAL6097125.1"/>
    <property type="molecule type" value="Genomic_DNA"/>
</dbReference>